<dbReference type="EMBL" id="JAINUF010000013">
    <property type="protein sequence ID" value="KAJ8344105.1"/>
    <property type="molecule type" value="Genomic_DNA"/>
</dbReference>
<dbReference type="Proteomes" id="UP001152622">
    <property type="component" value="Chromosome 13"/>
</dbReference>
<keyword evidence="3" id="KW-1185">Reference proteome</keyword>
<feature type="compositionally biased region" description="Basic and acidic residues" evidence="1">
    <location>
        <begin position="49"/>
        <end position="59"/>
    </location>
</feature>
<name>A0A9Q1ESA1_SYNKA</name>
<protein>
    <submittedName>
        <fullName evidence="2">Uncharacterized protein</fullName>
    </submittedName>
</protein>
<reference evidence="2" key="1">
    <citation type="journal article" date="2023" name="Science">
        <title>Genome structures resolve the early diversification of teleost fishes.</title>
        <authorList>
            <person name="Parey E."/>
            <person name="Louis A."/>
            <person name="Montfort J."/>
            <person name="Bouchez O."/>
            <person name="Roques C."/>
            <person name="Iampietro C."/>
            <person name="Lluch J."/>
            <person name="Castinel A."/>
            <person name="Donnadieu C."/>
            <person name="Desvignes T."/>
            <person name="Floi Bucao C."/>
            <person name="Jouanno E."/>
            <person name="Wen M."/>
            <person name="Mejri S."/>
            <person name="Dirks R."/>
            <person name="Jansen H."/>
            <person name="Henkel C."/>
            <person name="Chen W.J."/>
            <person name="Zahm M."/>
            <person name="Cabau C."/>
            <person name="Klopp C."/>
            <person name="Thompson A.W."/>
            <person name="Robinson-Rechavi M."/>
            <person name="Braasch I."/>
            <person name="Lecointre G."/>
            <person name="Bobe J."/>
            <person name="Postlethwait J.H."/>
            <person name="Berthelot C."/>
            <person name="Roest Crollius H."/>
            <person name="Guiguen Y."/>
        </authorList>
    </citation>
    <scope>NUCLEOTIDE SEQUENCE</scope>
    <source>
        <strain evidence="2">WJC10195</strain>
    </source>
</reference>
<organism evidence="2 3">
    <name type="scientific">Synaphobranchus kaupii</name>
    <name type="common">Kaup's arrowtooth eel</name>
    <dbReference type="NCBI Taxonomy" id="118154"/>
    <lineage>
        <taxon>Eukaryota</taxon>
        <taxon>Metazoa</taxon>
        <taxon>Chordata</taxon>
        <taxon>Craniata</taxon>
        <taxon>Vertebrata</taxon>
        <taxon>Euteleostomi</taxon>
        <taxon>Actinopterygii</taxon>
        <taxon>Neopterygii</taxon>
        <taxon>Teleostei</taxon>
        <taxon>Anguilliformes</taxon>
        <taxon>Synaphobranchidae</taxon>
        <taxon>Synaphobranchus</taxon>
    </lineage>
</organism>
<feature type="region of interest" description="Disordered" evidence="1">
    <location>
        <begin position="23"/>
        <end position="74"/>
    </location>
</feature>
<sequence>MSFEKQERNAEQGLRLRVSGFLVMMPAPPPPPPYQRERGRSACAEGTMEDARAWSRTEPHGFQSTPLASPCSFL</sequence>
<accession>A0A9Q1ESA1</accession>
<evidence type="ECO:0000313" key="2">
    <source>
        <dbReference type="EMBL" id="KAJ8344105.1"/>
    </source>
</evidence>
<proteinExistence type="predicted"/>
<comment type="caution">
    <text evidence="2">The sequence shown here is derived from an EMBL/GenBank/DDBJ whole genome shotgun (WGS) entry which is preliminary data.</text>
</comment>
<dbReference type="AlphaFoldDB" id="A0A9Q1ESA1"/>
<gene>
    <name evidence="2" type="ORF">SKAU_G00314340</name>
</gene>
<evidence type="ECO:0000256" key="1">
    <source>
        <dbReference type="SAM" id="MobiDB-lite"/>
    </source>
</evidence>
<evidence type="ECO:0000313" key="3">
    <source>
        <dbReference type="Proteomes" id="UP001152622"/>
    </source>
</evidence>